<keyword evidence="4" id="KW-1185">Reference proteome</keyword>
<dbReference type="Pfam" id="PF01398">
    <property type="entry name" value="JAB"/>
    <property type="match status" value="1"/>
</dbReference>
<proteinExistence type="predicted"/>
<evidence type="ECO:0000313" key="4">
    <source>
        <dbReference type="Proteomes" id="UP000046395"/>
    </source>
</evidence>
<dbReference type="WBParaSite" id="TMUE_1000003770.1">
    <property type="protein sequence ID" value="TMUE_1000003770.1"/>
    <property type="gene ID" value="WBGene00288803"/>
</dbReference>
<dbReference type="Proteomes" id="UP000046395">
    <property type="component" value="Unassembled WGS sequence"/>
</dbReference>
<evidence type="ECO:0000256" key="2">
    <source>
        <dbReference type="SAM" id="MobiDB-lite"/>
    </source>
</evidence>
<reference evidence="5" key="1">
    <citation type="submission" date="2019-12" db="UniProtKB">
        <authorList>
            <consortium name="WormBaseParasite"/>
        </authorList>
    </citation>
    <scope>IDENTIFICATION</scope>
</reference>
<protein>
    <submittedName>
        <fullName evidence="5">JAB_MPN domain-containing protein</fullName>
    </submittedName>
</protein>
<organism evidence="4 5">
    <name type="scientific">Trichuris muris</name>
    <name type="common">Mouse whipworm</name>
    <dbReference type="NCBI Taxonomy" id="70415"/>
    <lineage>
        <taxon>Eukaryota</taxon>
        <taxon>Metazoa</taxon>
        <taxon>Ecdysozoa</taxon>
        <taxon>Nematoda</taxon>
        <taxon>Enoplea</taxon>
        <taxon>Dorylaimia</taxon>
        <taxon>Trichinellida</taxon>
        <taxon>Trichuridae</taxon>
        <taxon>Trichuris</taxon>
    </lineage>
</organism>
<dbReference type="STRING" id="70415.A0A5S6Q9K8"/>
<feature type="coiled-coil region" evidence="1">
    <location>
        <begin position="215"/>
        <end position="242"/>
    </location>
</feature>
<dbReference type="InterPro" id="IPR000555">
    <property type="entry name" value="JAMM/MPN+_dom"/>
</dbReference>
<keyword evidence="1" id="KW-0175">Coiled coil</keyword>
<dbReference type="GO" id="GO:0008237">
    <property type="term" value="F:metallopeptidase activity"/>
    <property type="evidence" value="ECO:0007669"/>
    <property type="project" value="InterPro"/>
</dbReference>
<dbReference type="PANTHER" id="PTHR10540">
    <property type="entry name" value="EUKARYOTIC TRANSLATION INITIATION FACTOR 3 SUBUNIT F-RELATED"/>
    <property type="match status" value="1"/>
</dbReference>
<dbReference type="AlphaFoldDB" id="A0A5S6Q9K8"/>
<feature type="region of interest" description="Disordered" evidence="2">
    <location>
        <begin position="284"/>
        <end position="308"/>
    </location>
</feature>
<evidence type="ECO:0000256" key="1">
    <source>
        <dbReference type="SAM" id="Coils"/>
    </source>
</evidence>
<name>A0A5S6Q9K8_TRIMR</name>
<evidence type="ECO:0000259" key="3">
    <source>
        <dbReference type="Pfam" id="PF01398"/>
    </source>
</evidence>
<sequence>MSTAFFKYLAAVNDETTEEAKQKQPKAEEFILPSANVMVKRFIVNATTKRGIGVLFGKLKGKTFLNVNRSYAIPFDEESTGSDVFYIDFDSVQAVMDTHAGIHKNETIIGWYHTGGKVCANDSKINELFANIIRTPIQLIFNPRCERAVQTMKLVVHRNNALNIDGINLLEPVTVLQSSILEDKRIQHGIDFILKKTGNQKPMDFTPDEQLKLIMNDYWKKIEDINEQIQKLRNKLPQANKALIAALLKSREEASVNLTTAAITRCIISVDDLIENRRKLGAIMKGERHGKKPVKTRNPSDAPTVTKN</sequence>
<feature type="compositionally biased region" description="Polar residues" evidence="2">
    <location>
        <begin position="297"/>
        <end position="308"/>
    </location>
</feature>
<evidence type="ECO:0000313" key="5">
    <source>
        <dbReference type="WBParaSite" id="TMUE_1000003770.1"/>
    </source>
</evidence>
<dbReference type="Gene3D" id="3.40.140.10">
    <property type="entry name" value="Cytidine Deaminase, domain 2"/>
    <property type="match status" value="1"/>
</dbReference>
<accession>A0A5S6Q9K8</accession>
<feature type="domain" description="JAB1/MPN/MOV34 metalloenzyme" evidence="3">
    <location>
        <begin position="45"/>
        <end position="132"/>
    </location>
</feature>